<feature type="domain" description="Histidine kinase/HSP90-like ATPase" evidence="10">
    <location>
        <begin position="493"/>
        <end position="577"/>
    </location>
</feature>
<feature type="transmembrane region" description="Helical" evidence="9">
    <location>
        <begin position="47"/>
        <end position="69"/>
    </location>
</feature>
<feature type="transmembrane region" description="Helical" evidence="9">
    <location>
        <begin position="210"/>
        <end position="233"/>
    </location>
</feature>
<dbReference type="PANTHER" id="PTHR24421">
    <property type="entry name" value="NITRATE/NITRITE SENSOR PROTEIN NARX-RELATED"/>
    <property type="match status" value="1"/>
</dbReference>
<dbReference type="InterPro" id="IPR003594">
    <property type="entry name" value="HATPase_dom"/>
</dbReference>
<keyword evidence="4" id="KW-0808">Transferase</keyword>
<keyword evidence="13" id="KW-1185">Reference proteome</keyword>
<dbReference type="PANTHER" id="PTHR24421:SF10">
    <property type="entry name" value="NITRATE_NITRITE SENSOR PROTEIN NARQ"/>
    <property type="match status" value="1"/>
</dbReference>
<dbReference type="GO" id="GO:0016020">
    <property type="term" value="C:membrane"/>
    <property type="evidence" value="ECO:0007669"/>
    <property type="project" value="InterPro"/>
</dbReference>
<dbReference type="Proteomes" id="UP000281708">
    <property type="component" value="Unassembled WGS sequence"/>
</dbReference>
<comment type="catalytic activity">
    <reaction evidence="1">
        <text>ATP + protein L-histidine = ADP + protein N-phospho-L-histidine.</text>
        <dbReference type="EC" id="2.7.13.3"/>
    </reaction>
</comment>
<feature type="transmembrane region" description="Helical" evidence="9">
    <location>
        <begin position="105"/>
        <end position="125"/>
    </location>
</feature>
<evidence type="ECO:0000256" key="4">
    <source>
        <dbReference type="ARBA" id="ARBA00022679"/>
    </source>
</evidence>
<evidence type="ECO:0000313" key="12">
    <source>
        <dbReference type="EMBL" id="RLV51110.1"/>
    </source>
</evidence>
<dbReference type="InterPro" id="IPR011712">
    <property type="entry name" value="Sig_transdc_His_kin_sub3_dim/P"/>
</dbReference>
<feature type="transmembrane region" description="Helical" evidence="9">
    <location>
        <begin position="81"/>
        <end position="99"/>
    </location>
</feature>
<dbReference type="InterPro" id="IPR036890">
    <property type="entry name" value="HATPase_C_sf"/>
</dbReference>
<dbReference type="GO" id="GO:0000155">
    <property type="term" value="F:phosphorelay sensor kinase activity"/>
    <property type="evidence" value="ECO:0007669"/>
    <property type="project" value="InterPro"/>
</dbReference>
<sequence>MRVVEVAVPPARRVLGPLARPAWLPAWLPACAIGLSSLTVLAEPRDVLHPVIGLMEGALIASLAVAGALLVEDDTQRGNALLLWVVGALLAVEHLHLVPHSPFPMLGWVAGPAAAVVVAVVLVRFPGPTLSPRGRRWAGAALVVLVATRLTVSVPPQRLRLGWWPALPLPGAAAEAGLRFGNAYLLVLACWFVGLMAWRITRSRGLSRHELAPVVAASLGATLAIAAHVVSVFSGQTQVGLGVLVAEQVGLLAVPAGFVFAASRMRAARSAVGDLLLEVRSSSSPTQIEAALATTLSDPGLALHLWAAEEELFRTAGGQAQQPAPGPGRMVVPVDAEDGSPLAIIVTDASVARHGQLVQASVAAVRLALQNAAATEMLRRSRTRLAEAELAERKRLERDLHDGVQQRLLALGMSIDRVVHSAPDEQTRDLAKAAAEHVQGAIADVRDLARGVLPAVLTQSGLAAAVQSAAERLPVAITSSVPGRRWPLAVEATAYFVICEGLNNVVKHAGSLRAEVLVDSDEHVLTVTVRDAGRGGANVHGGSGLLGLRDRVAAMGGTISVDSVEGAGTCLVARLPYE</sequence>
<dbReference type="AlphaFoldDB" id="A0A3L8P6R1"/>
<evidence type="ECO:0000256" key="8">
    <source>
        <dbReference type="ARBA" id="ARBA00023012"/>
    </source>
</evidence>
<proteinExistence type="predicted"/>
<dbReference type="GO" id="GO:0005524">
    <property type="term" value="F:ATP binding"/>
    <property type="evidence" value="ECO:0007669"/>
    <property type="project" value="UniProtKB-KW"/>
</dbReference>
<evidence type="ECO:0000256" key="2">
    <source>
        <dbReference type="ARBA" id="ARBA00012438"/>
    </source>
</evidence>
<evidence type="ECO:0000256" key="1">
    <source>
        <dbReference type="ARBA" id="ARBA00000085"/>
    </source>
</evidence>
<evidence type="ECO:0000256" key="5">
    <source>
        <dbReference type="ARBA" id="ARBA00022741"/>
    </source>
</evidence>
<keyword evidence="3" id="KW-0597">Phosphoprotein</keyword>
<dbReference type="Gene3D" id="1.20.5.1930">
    <property type="match status" value="1"/>
</dbReference>
<feature type="transmembrane region" description="Helical" evidence="9">
    <location>
        <begin position="22"/>
        <end position="41"/>
    </location>
</feature>
<dbReference type="EC" id="2.7.13.3" evidence="2"/>
<keyword evidence="9" id="KW-0472">Membrane</keyword>
<feature type="transmembrane region" description="Helical" evidence="9">
    <location>
        <begin position="239"/>
        <end position="261"/>
    </location>
</feature>
<keyword evidence="8" id="KW-0902">Two-component regulatory system</keyword>
<evidence type="ECO:0000256" key="6">
    <source>
        <dbReference type="ARBA" id="ARBA00022777"/>
    </source>
</evidence>
<comment type="caution">
    <text evidence="12">The sequence shown here is derived from an EMBL/GenBank/DDBJ whole genome shotgun (WGS) entry which is preliminary data.</text>
</comment>
<evidence type="ECO:0000256" key="3">
    <source>
        <dbReference type="ARBA" id="ARBA00022553"/>
    </source>
</evidence>
<feature type="domain" description="Signal transduction histidine kinase subgroup 3 dimerisation and phosphoacceptor" evidence="11">
    <location>
        <begin position="392"/>
        <end position="456"/>
    </location>
</feature>
<organism evidence="12 13">
    <name type="scientific">Nocardioides mangrovicus</name>
    <dbReference type="NCBI Taxonomy" id="2478913"/>
    <lineage>
        <taxon>Bacteria</taxon>
        <taxon>Bacillati</taxon>
        <taxon>Actinomycetota</taxon>
        <taxon>Actinomycetes</taxon>
        <taxon>Propionibacteriales</taxon>
        <taxon>Nocardioidaceae</taxon>
        <taxon>Nocardioides</taxon>
    </lineage>
</organism>
<dbReference type="CDD" id="cd16917">
    <property type="entry name" value="HATPase_UhpB-NarQ-NarX-like"/>
    <property type="match status" value="1"/>
</dbReference>
<keyword evidence="9" id="KW-0812">Transmembrane</keyword>
<keyword evidence="6 12" id="KW-0418">Kinase</keyword>
<name>A0A3L8P6R1_9ACTN</name>
<dbReference type="GO" id="GO:0046983">
    <property type="term" value="F:protein dimerization activity"/>
    <property type="evidence" value="ECO:0007669"/>
    <property type="project" value="InterPro"/>
</dbReference>
<protein>
    <recommendedName>
        <fullName evidence="2">histidine kinase</fullName>
        <ecNumber evidence="2">2.7.13.3</ecNumber>
    </recommendedName>
</protein>
<dbReference type="Pfam" id="PF07730">
    <property type="entry name" value="HisKA_3"/>
    <property type="match status" value="1"/>
</dbReference>
<evidence type="ECO:0000256" key="7">
    <source>
        <dbReference type="ARBA" id="ARBA00022840"/>
    </source>
</evidence>
<evidence type="ECO:0000259" key="10">
    <source>
        <dbReference type="Pfam" id="PF02518"/>
    </source>
</evidence>
<dbReference type="SUPFAM" id="SSF55874">
    <property type="entry name" value="ATPase domain of HSP90 chaperone/DNA topoisomerase II/histidine kinase"/>
    <property type="match status" value="1"/>
</dbReference>
<gene>
    <name evidence="12" type="ORF">D9V37_04100</name>
</gene>
<evidence type="ECO:0000259" key="11">
    <source>
        <dbReference type="Pfam" id="PF07730"/>
    </source>
</evidence>
<keyword evidence="9" id="KW-1133">Transmembrane helix</keyword>
<keyword evidence="5" id="KW-0547">Nucleotide-binding</keyword>
<dbReference type="InterPro" id="IPR050482">
    <property type="entry name" value="Sensor_HK_TwoCompSys"/>
</dbReference>
<feature type="transmembrane region" description="Helical" evidence="9">
    <location>
        <begin position="176"/>
        <end position="198"/>
    </location>
</feature>
<evidence type="ECO:0000256" key="9">
    <source>
        <dbReference type="SAM" id="Phobius"/>
    </source>
</evidence>
<dbReference type="EMBL" id="RDBE01000001">
    <property type="protein sequence ID" value="RLV51110.1"/>
    <property type="molecule type" value="Genomic_DNA"/>
</dbReference>
<evidence type="ECO:0000313" key="13">
    <source>
        <dbReference type="Proteomes" id="UP000281708"/>
    </source>
</evidence>
<dbReference type="Pfam" id="PF02518">
    <property type="entry name" value="HATPase_c"/>
    <property type="match status" value="1"/>
</dbReference>
<reference evidence="12 13" key="1">
    <citation type="submission" date="2018-10" db="EMBL/GenBank/DDBJ databases">
        <title>Marmoricola sp. 4Q3S-7 whole genome shotgun sequence.</title>
        <authorList>
            <person name="Li F."/>
        </authorList>
    </citation>
    <scope>NUCLEOTIDE SEQUENCE [LARGE SCALE GENOMIC DNA]</scope>
    <source>
        <strain evidence="12 13">4Q3S-7</strain>
    </source>
</reference>
<keyword evidence="7" id="KW-0067">ATP-binding</keyword>
<dbReference type="Gene3D" id="3.30.565.10">
    <property type="entry name" value="Histidine kinase-like ATPase, C-terminal domain"/>
    <property type="match status" value="1"/>
</dbReference>
<accession>A0A3L8P6R1</accession>